<dbReference type="Gramene" id="OBART06G27900.1">
    <property type="protein sequence ID" value="OBART06G27900.1"/>
    <property type="gene ID" value="OBART06G27900"/>
</dbReference>
<dbReference type="PANTHER" id="PTHR45648:SF46">
    <property type="entry name" value="OS06G0725100 PROTEIN"/>
    <property type="match status" value="1"/>
</dbReference>
<organism evidence="5">
    <name type="scientific">Oryza barthii</name>
    <dbReference type="NCBI Taxonomy" id="65489"/>
    <lineage>
        <taxon>Eukaryota</taxon>
        <taxon>Viridiplantae</taxon>
        <taxon>Streptophyta</taxon>
        <taxon>Embryophyta</taxon>
        <taxon>Tracheophyta</taxon>
        <taxon>Spermatophyta</taxon>
        <taxon>Magnoliopsida</taxon>
        <taxon>Liliopsida</taxon>
        <taxon>Poales</taxon>
        <taxon>Poaceae</taxon>
        <taxon>BOP clade</taxon>
        <taxon>Oryzoideae</taxon>
        <taxon>Oryzeae</taxon>
        <taxon>Oryzinae</taxon>
        <taxon>Oryza</taxon>
    </lineage>
</organism>
<dbReference type="InterPro" id="IPR036514">
    <property type="entry name" value="SGNH_hydro_sf"/>
</dbReference>
<protein>
    <recommendedName>
        <fullName evidence="7">GDSL esterase/lipase</fullName>
    </recommendedName>
</protein>
<evidence type="ECO:0000256" key="2">
    <source>
        <dbReference type="ARBA" id="ARBA00022801"/>
    </source>
</evidence>
<feature type="chain" id="PRO_5002263332" description="GDSL esterase/lipase" evidence="4">
    <location>
        <begin position="26"/>
        <end position="342"/>
    </location>
</feature>
<keyword evidence="3" id="KW-0442">Lipid degradation</keyword>
<dbReference type="GO" id="GO:0016042">
    <property type="term" value="P:lipid catabolic process"/>
    <property type="evidence" value="ECO:0007669"/>
    <property type="project" value="UniProtKB-KW"/>
</dbReference>
<feature type="signal peptide" evidence="4">
    <location>
        <begin position="1"/>
        <end position="25"/>
    </location>
</feature>
<dbReference type="InterPro" id="IPR035669">
    <property type="entry name" value="SGNH_plant_lipase-like"/>
</dbReference>
<dbReference type="PANTHER" id="PTHR45648">
    <property type="entry name" value="GDSL LIPASE/ACYLHYDROLASE FAMILY PROTEIN (AFU_ORTHOLOGUE AFUA_4G14700)"/>
    <property type="match status" value="1"/>
</dbReference>
<dbReference type="STRING" id="65489.A0A0D3GL03"/>
<dbReference type="eggNOG" id="KOG0017">
    <property type="taxonomic scope" value="Eukaryota"/>
</dbReference>
<dbReference type="Gene3D" id="3.40.50.1110">
    <property type="entry name" value="SGNH hydrolase"/>
    <property type="match status" value="1"/>
</dbReference>
<reference evidence="5" key="2">
    <citation type="submission" date="2015-03" db="UniProtKB">
        <authorList>
            <consortium name="EnsemblPlants"/>
        </authorList>
    </citation>
    <scope>IDENTIFICATION</scope>
</reference>
<dbReference type="SUPFAM" id="SSF52266">
    <property type="entry name" value="SGNH hydrolase"/>
    <property type="match status" value="1"/>
</dbReference>
<evidence type="ECO:0000313" key="5">
    <source>
        <dbReference type="EnsemblPlants" id="OBART06G27900.1"/>
    </source>
</evidence>
<accession>A0A0D3GL03</accession>
<dbReference type="PaxDb" id="65489-OBART06G27900.1"/>
<dbReference type="EnsemblPlants" id="OBART06G27900.1">
    <property type="protein sequence ID" value="OBART06G27900.1"/>
    <property type="gene ID" value="OBART06G27900"/>
</dbReference>
<name>A0A0D3GL03_9ORYZ</name>
<keyword evidence="6" id="KW-1185">Reference proteome</keyword>
<evidence type="ECO:0000256" key="3">
    <source>
        <dbReference type="ARBA" id="ARBA00022963"/>
    </source>
</evidence>
<reference evidence="5" key="1">
    <citation type="journal article" date="2009" name="Rice">
        <title>De Novo Next Generation Sequencing of Plant Genomes.</title>
        <authorList>
            <person name="Rounsley S."/>
            <person name="Marri P.R."/>
            <person name="Yu Y."/>
            <person name="He R."/>
            <person name="Sisneros N."/>
            <person name="Goicoechea J.L."/>
            <person name="Lee S.J."/>
            <person name="Angelova A."/>
            <person name="Kudrna D."/>
            <person name="Luo M."/>
            <person name="Affourtit J."/>
            <person name="Desany B."/>
            <person name="Knight J."/>
            <person name="Niazi F."/>
            <person name="Egholm M."/>
            <person name="Wing R.A."/>
        </authorList>
    </citation>
    <scope>NUCLEOTIDE SEQUENCE [LARGE SCALE GENOMIC DNA]</scope>
    <source>
        <strain evidence="5">cv. IRGC 105608</strain>
    </source>
</reference>
<evidence type="ECO:0000256" key="4">
    <source>
        <dbReference type="SAM" id="SignalP"/>
    </source>
</evidence>
<dbReference type="InterPro" id="IPR001087">
    <property type="entry name" value="GDSL"/>
</dbReference>
<keyword evidence="3" id="KW-0443">Lipid metabolism</keyword>
<evidence type="ECO:0000313" key="6">
    <source>
        <dbReference type="Proteomes" id="UP000026960"/>
    </source>
</evidence>
<dbReference type="Pfam" id="PF00657">
    <property type="entry name" value="Lipase_GDSL"/>
    <property type="match status" value="1"/>
</dbReference>
<proteinExistence type="inferred from homology"/>
<dbReference type="AlphaFoldDB" id="A0A0D3GL03"/>
<comment type="similarity">
    <text evidence="1">Belongs to the 'GDSL' lipolytic enzyme family.</text>
</comment>
<keyword evidence="2" id="KW-0378">Hydrolase</keyword>
<dbReference type="GO" id="GO:0016788">
    <property type="term" value="F:hydrolase activity, acting on ester bonds"/>
    <property type="evidence" value="ECO:0007669"/>
    <property type="project" value="InterPro"/>
</dbReference>
<evidence type="ECO:0000256" key="1">
    <source>
        <dbReference type="ARBA" id="ARBA00008668"/>
    </source>
</evidence>
<dbReference type="CDD" id="cd01837">
    <property type="entry name" value="SGNH_plant_lipase_like"/>
    <property type="match status" value="1"/>
</dbReference>
<dbReference type="HOGENOM" id="CLU_015101_0_2_1"/>
<dbReference type="InterPro" id="IPR051058">
    <property type="entry name" value="GDSL_Est/Lipase"/>
</dbReference>
<sequence length="342" mass="35849">MVGMKKKSVGLGRLSLMISMVQVLGAVGGGGVHPSKMRLVPAVYVLGDSTLDVGNNNHLPGKDVPRANKPYYGIDFPGSKPTGRFSNGFNAADYVAKNLGFDKSPPAYLVLKARNYLVPAALVMGVNYASAGAGILDSTNTGRSIPLSKQVVYLNSTRAEMVAKAGCGAVSDLLAKSFFLFGVGSNDMFAFAAAQQKLNRSATPSEVEAFYTSLISNYSAAITELYGMGARKFGIINVGPVGCVPSVRVANATGGCNDGMNQLAAGFDAALRGHMSGLAGRLGAEGPCQRGAALCGDRDRFVFWDSVHPSQQANKLGAKAYFHGPPQFTSPINFNQLANYNS</sequence>
<dbReference type="Proteomes" id="UP000026960">
    <property type="component" value="Chromosome 6"/>
</dbReference>
<evidence type="ECO:0008006" key="7">
    <source>
        <dbReference type="Google" id="ProtNLM"/>
    </source>
</evidence>
<keyword evidence="4" id="KW-0732">Signal</keyword>